<reference evidence="3" key="1">
    <citation type="submission" date="2023-02" db="EMBL/GenBank/DDBJ databases">
        <title>Actinomadura rubrobrunea NBRC 14622.</title>
        <authorList>
            <person name="Ichikawa N."/>
            <person name="Sato H."/>
            <person name="Tonouchi N."/>
        </authorList>
    </citation>
    <scope>NUCLEOTIDE SEQUENCE</scope>
    <source>
        <strain evidence="3">NBRC 14622</strain>
    </source>
</reference>
<accession>A0A9W6PTF5</accession>
<proteinExistence type="predicted"/>
<organism evidence="3 4">
    <name type="scientific">Actinomadura rubrobrunea</name>
    <dbReference type="NCBI Taxonomy" id="115335"/>
    <lineage>
        <taxon>Bacteria</taxon>
        <taxon>Bacillati</taxon>
        <taxon>Actinomycetota</taxon>
        <taxon>Actinomycetes</taxon>
        <taxon>Streptosporangiales</taxon>
        <taxon>Thermomonosporaceae</taxon>
        <taxon>Actinomadura</taxon>
    </lineage>
</organism>
<dbReference type="RefSeq" id="WP_067915046.1">
    <property type="nucleotide sequence ID" value="NZ_BSRZ01000001.1"/>
</dbReference>
<dbReference type="Pfam" id="PF26056">
    <property type="entry name" value="DUF8017"/>
    <property type="match status" value="1"/>
</dbReference>
<evidence type="ECO:0000256" key="1">
    <source>
        <dbReference type="SAM" id="MobiDB-lite"/>
    </source>
</evidence>
<gene>
    <name evidence="3" type="ORF">Arub01_09200</name>
</gene>
<feature type="region of interest" description="Disordered" evidence="1">
    <location>
        <begin position="35"/>
        <end position="54"/>
    </location>
</feature>
<dbReference type="EMBL" id="BSRZ01000001">
    <property type="protein sequence ID" value="GLW62676.1"/>
    <property type="molecule type" value="Genomic_DNA"/>
</dbReference>
<feature type="domain" description="DUF8017" evidence="2">
    <location>
        <begin position="52"/>
        <end position="237"/>
    </location>
</feature>
<evidence type="ECO:0000313" key="4">
    <source>
        <dbReference type="Proteomes" id="UP001165124"/>
    </source>
</evidence>
<evidence type="ECO:0000313" key="3">
    <source>
        <dbReference type="EMBL" id="GLW62676.1"/>
    </source>
</evidence>
<dbReference type="Proteomes" id="UP001165124">
    <property type="component" value="Unassembled WGS sequence"/>
</dbReference>
<comment type="caution">
    <text evidence="3">The sequence shown here is derived from an EMBL/GenBank/DDBJ whole genome shotgun (WGS) entry which is preliminary data.</text>
</comment>
<keyword evidence="4" id="KW-1185">Reference proteome</keyword>
<dbReference type="InterPro" id="IPR058330">
    <property type="entry name" value="DUF8017"/>
</dbReference>
<protein>
    <recommendedName>
        <fullName evidence="2">DUF8017 domain-containing protein</fullName>
    </recommendedName>
</protein>
<sequence length="238" mass="25337">MSPIVALSLLLGCGIVGFAGWQSFWAEGGDDYHVAAPPPGPVPPKPEPVSTVPPRVKGWKAVSSDKYRLTYDVPKPWKVNSTGLLIGFEDADGKPLAAMSATAEYRAGRCGDEPVAKRAAAGFNQYVDGTVAQVAEHAAYKWAKAAYTPEEGTLPKVTVSRPRPVRAGRLTGQYVEADVAGISRTEPCLPPRAVVYIVAVPGLEKGTTVAFVIYADQGVAEAAPKETLEKIARSLRRH</sequence>
<name>A0A9W6PTF5_9ACTN</name>
<evidence type="ECO:0000259" key="2">
    <source>
        <dbReference type="Pfam" id="PF26056"/>
    </source>
</evidence>
<feature type="compositionally biased region" description="Pro residues" evidence="1">
    <location>
        <begin position="36"/>
        <end position="47"/>
    </location>
</feature>
<dbReference type="AlphaFoldDB" id="A0A9W6PTF5"/>